<dbReference type="SUPFAM" id="SSF57850">
    <property type="entry name" value="RING/U-box"/>
    <property type="match status" value="1"/>
</dbReference>
<dbReference type="EMBL" id="OV696700">
    <property type="protein sequence ID" value="CAH1246340.1"/>
    <property type="molecule type" value="Genomic_DNA"/>
</dbReference>
<sequence length="500" mass="57002">MEECDVSPAPAGVQSAAQEIMSEMLKDKGKETRPTTPPSGPGGDSSQLSDIVVEDLEEDAVPTNGALSDHQESDDSAQMLAHFVSEIVHAAQDEVCRRELAFLSVKDDGESFESAAESDLETQTSVSTSFDSTTEDAGAVAFPRKRIRNFKNEEEFWEWEQVVVREIEEEFRAERGVDVATQPLTREEDREIRKRIIEELYGKDFPIDIEILVEFVYTTLPAMFRKAAWFDARYAQIEVNDPQVDVDVSLFIVPHGRFRDKTSLPKPFTDIHTVEGQRKKREELLGLACSWRRELENHFFSVADTYALPRFWQQPLANFDRLIYVLQRKVEDAKTLPEEMLAKPAVQQELREVAAEVDNILVEAVDTDFKCLLCREILNRAMGLTGCGHVFCSSCLDQWLTTTTEFCPTCKEGVNVEKDLQPVLRFTWLWLDEEPRSGEDQLMCDECKMSLCHACAQRNASMEAFVRWLEINNMDLETAAQICAEVENMRLARRSRRSSI</sequence>
<feature type="region of interest" description="Disordered" evidence="5">
    <location>
        <begin position="113"/>
        <end position="132"/>
    </location>
</feature>
<evidence type="ECO:0000313" key="7">
    <source>
        <dbReference type="EMBL" id="CAH1246340.1"/>
    </source>
</evidence>
<dbReference type="Gene3D" id="3.30.40.10">
    <property type="entry name" value="Zinc/RING finger domain, C3HC4 (zinc finger)"/>
    <property type="match status" value="1"/>
</dbReference>
<dbReference type="GO" id="GO:0061630">
    <property type="term" value="F:ubiquitin protein ligase activity"/>
    <property type="evidence" value="ECO:0007669"/>
    <property type="project" value="InterPro"/>
</dbReference>
<evidence type="ECO:0000256" key="1">
    <source>
        <dbReference type="ARBA" id="ARBA00022723"/>
    </source>
</evidence>
<keyword evidence="2 4" id="KW-0863">Zinc-finger</keyword>
<reference evidence="7" key="1">
    <citation type="submission" date="2022-01" db="EMBL/GenBank/DDBJ databases">
        <authorList>
            <person name="Braso-Vives M."/>
        </authorList>
    </citation>
    <scope>NUCLEOTIDE SEQUENCE</scope>
</reference>
<evidence type="ECO:0000313" key="8">
    <source>
        <dbReference type="Proteomes" id="UP000838412"/>
    </source>
</evidence>
<feature type="compositionally biased region" description="Polar residues" evidence="5">
    <location>
        <begin position="121"/>
        <end position="132"/>
    </location>
</feature>
<gene>
    <name evidence="7" type="primary">RNF8</name>
    <name evidence="7" type="ORF">BLAG_LOCUS8390</name>
</gene>
<keyword evidence="8" id="KW-1185">Reference proteome</keyword>
<dbReference type="GO" id="GO:0006301">
    <property type="term" value="P:DNA damage tolerance"/>
    <property type="evidence" value="ECO:0007669"/>
    <property type="project" value="InterPro"/>
</dbReference>
<dbReference type="GO" id="GO:0006513">
    <property type="term" value="P:protein monoubiquitination"/>
    <property type="evidence" value="ECO:0007669"/>
    <property type="project" value="InterPro"/>
</dbReference>
<dbReference type="OrthoDB" id="6105938at2759"/>
<name>A0A8J9Z388_BRALA</name>
<evidence type="ECO:0000256" key="3">
    <source>
        <dbReference type="ARBA" id="ARBA00022833"/>
    </source>
</evidence>
<evidence type="ECO:0000259" key="6">
    <source>
        <dbReference type="PROSITE" id="PS50089"/>
    </source>
</evidence>
<dbReference type="InterPro" id="IPR013083">
    <property type="entry name" value="Znf_RING/FYVE/PHD"/>
</dbReference>
<dbReference type="InterPro" id="IPR017907">
    <property type="entry name" value="Znf_RING_CS"/>
</dbReference>
<keyword evidence="3" id="KW-0862">Zinc</keyword>
<evidence type="ECO:0000256" key="2">
    <source>
        <dbReference type="ARBA" id="ARBA00022771"/>
    </source>
</evidence>
<dbReference type="SMART" id="SM00184">
    <property type="entry name" value="RING"/>
    <property type="match status" value="1"/>
</dbReference>
<proteinExistence type="predicted"/>
<dbReference type="AlphaFoldDB" id="A0A8J9Z388"/>
<dbReference type="PROSITE" id="PS50089">
    <property type="entry name" value="ZF_RING_2"/>
    <property type="match status" value="1"/>
</dbReference>
<keyword evidence="1" id="KW-0479">Metal-binding</keyword>
<accession>A0A8J9Z388</accession>
<dbReference type="Pfam" id="PF13923">
    <property type="entry name" value="zf-C3HC4_2"/>
    <property type="match status" value="1"/>
</dbReference>
<dbReference type="PROSITE" id="PS00518">
    <property type="entry name" value="ZF_RING_1"/>
    <property type="match status" value="1"/>
</dbReference>
<evidence type="ECO:0000256" key="4">
    <source>
        <dbReference type="PROSITE-ProRule" id="PRU00175"/>
    </source>
</evidence>
<dbReference type="Proteomes" id="UP000838412">
    <property type="component" value="Chromosome 15"/>
</dbReference>
<protein>
    <submittedName>
        <fullName evidence="7">RNF8 protein</fullName>
    </submittedName>
</protein>
<dbReference type="InterPro" id="IPR001841">
    <property type="entry name" value="Znf_RING"/>
</dbReference>
<feature type="region of interest" description="Disordered" evidence="5">
    <location>
        <begin position="1"/>
        <end position="73"/>
    </location>
</feature>
<dbReference type="GO" id="GO:0003697">
    <property type="term" value="F:single-stranded DNA binding"/>
    <property type="evidence" value="ECO:0007669"/>
    <property type="project" value="InterPro"/>
</dbReference>
<dbReference type="InterPro" id="IPR039577">
    <property type="entry name" value="Rad18"/>
</dbReference>
<evidence type="ECO:0000256" key="5">
    <source>
        <dbReference type="SAM" id="MobiDB-lite"/>
    </source>
</evidence>
<dbReference type="GO" id="GO:0008270">
    <property type="term" value="F:zinc ion binding"/>
    <property type="evidence" value="ECO:0007669"/>
    <property type="project" value="UniProtKB-KW"/>
</dbReference>
<feature type="compositionally biased region" description="Basic and acidic residues" evidence="5">
    <location>
        <begin position="24"/>
        <end position="33"/>
    </location>
</feature>
<dbReference type="PANTHER" id="PTHR14134">
    <property type="entry name" value="E3 UBIQUITIN-PROTEIN LIGASE RAD18"/>
    <property type="match status" value="1"/>
</dbReference>
<feature type="domain" description="RING-type" evidence="6">
    <location>
        <begin position="371"/>
        <end position="411"/>
    </location>
</feature>
<organism evidence="7 8">
    <name type="scientific">Branchiostoma lanceolatum</name>
    <name type="common">Common lancelet</name>
    <name type="synonym">Amphioxus lanceolatum</name>
    <dbReference type="NCBI Taxonomy" id="7740"/>
    <lineage>
        <taxon>Eukaryota</taxon>
        <taxon>Metazoa</taxon>
        <taxon>Chordata</taxon>
        <taxon>Cephalochordata</taxon>
        <taxon>Leptocardii</taxon>
        <taxon>Amphioxiformes</taxon>
        <taxon>Branchiostomatidae</taxon>
        <taxon>Branchiostoma</taxon>
    </lineage>
</organism>